<organism evidence="2 3">
    <name type="scientific">Actinokineospora bangkokensis</name>
    <dbReference type="NCBI Taxonomy" id="1193682"/>
    <lineage>
        <taxon>Bacteria</taxon>
        <taxon>Bacillati</taxon>
        <taxon>Actinomycetota</taxon>
        <taxon>Actinomycetes</taxon>
        <taxon>Pseudonocardiales</taxon>
        <taxon>Pseudonocardiaceae</taxon>
        <taxon>Actinokineospora</taxon>
    </lineage>
</organism>
<reference evidence="2 3" key="1">
    <citation type="submission" date="2016-10" db="EMBL/GenBank/DDBJ databases">
        <title>The Draft Genome Sequence of Actinokineospora bangkokensis 44EHWT reveals the biosynthetic pathway of antifungal compounds Thailandins with unusual extender unit butylmalonyl-CoA.</title>
        <authorList>
            <person name="Greule A."/>
            <person name="Intra B."/>
            <person name="Flemming S."/>
            <person name="Rommel M.G."/>
            <person name="Panbangred W."/>
            <person name="Bechthold A."/>
        </authorList>
    </citation>
    <scope>NUCLEOTIDE SEQUENCE [LARGE SCALE GENOMIC DNA]</scope>
    <source>
        <strain evidence="2 3">44EHW</strain>
    </source>
</reference>
<dbReference type="InterPro" id="IPR009081">
    <property type="entry name" value="PP-bd_ACP"/>
</dbReference>
<keyword evidence="3" id="KW-1185">Reference proteome</keyword>
<dbReference type="Proteomes" id="UP000186040">
    <property type="component" value="Unassembled WGS sequence"/>
</dbReference>
<dbReference type="AlphaFoldDB" id="A0A1Q9LKY7"/>
<dbReference type="EMBL" id="MKQR01000016">
    <property type="protein sequence ID" value="OLR92680.1"/>
    <property type="molecule type" value="Genomic_DNA"/>
</dbReference>
<feature type="domain" description="Carrier" evidence="1">
    <location>
        <begin position="6"/>
        <end position="88"/>
    </location>
</feature>
<sequence>MSTTTTDLTETTARVRAVLERRFGDAGRTVGATADLATALPNFDSLAALEFVTAVEDEFGVEVDFVGDDVRYSFSTVDRVVEYVVERLEDAG</sequence>
<dbReference type="Gene3D" id="1.10.1200.10">
    <property type="entry name" value="ACP-like"/>
    <property type="match status" value="1"/>
</dbReference>
<dbReference type="Pfam" id="PF00550">
    <property type="entry name" value="PP-binding"/>
    <property type="match status" value="1"/>
</dbReference>
<dbReference type="PROSITE" id="PS50075">
    <property type="entry name" value="CARRIER"/>
    <property type="match status" value="1"/>
</dbReference>
<name>A0A1Q9LKY7_9PSEU</name>
<evidence type="ECO:0000313" key="3">
    <source>
        <dbReference type="Proteomes" id="UP000186040"/>
    </source>
</evidence>
<gene>
    <name evidence="2" type="ORF">BJP25_21890</name>
</gene>
<proteinExistence type="predicted"/>
<comment type="caution">
    <text evidence="2">The sequence shown here is derived from an EMBL/GenBank/DDBJ whole genome shotgun (WGS) entry which is preliminary data.</text>
</comment>
<dbReference type="STRING" id="1193682.BJP25_21890"/>
<evidence type="ECO:0000313" key="2">
    <source>
        <dbReference type="EMBL" id="OLR92680.1"/>
    </source>
</evidence>
<protein>
    <recommendedName>
        <fullName evidence="1">Carrier domain-containing protein</fullName>
    </recommendedName>
</protein>
<accession>A0A1Q9LKY7</accession>
<dbReference type="SUPFAM" id="SSF47336">
    <property type="entry name" value="ACP-like"/>
    <property type="match status" value="1"/>
</dbReference>
<evidence type="ECO:0000259" key="1">
    <source>
        <dbReference type="PROSITE" id="PS50075"/>
    </source>
</evidence>
<dbReference type="RefSeq" id="WP_075975823.1">
    <property type="nucleotide sequence ID" value="NZ_MKQR01000016.1"/>
</dbReference>
<dbReference type="InterPro" id="IPR036736">
    <property type="entry name" value="ACP-like_sf"/>
</dbReference>
<dbReference type="OrthoDB" id="6996452at2"/>